<dbReference type="KEGG" id="ams:AMIS_19590"/>
<reference evidence="2 3" key="1">
    <citation type="submission" date="2012-02" db="EMBL/GenBank/DDBJ databases">
        <title>Complete genome sequence of Actinoplanes missouriensis 431 (= NBRC 102363).</title>
        <authorList>
            <person name="Ohnishi Y."/>
            <person name="Ishikawa J."/>
            <person name="Sekine M."/>
            <person name="Hosoyama A."/>
            <person name="Harada T."/>
            <person name="Narita H."/>
            <person name="Hata T."/>
            <person name="Konno Y."/>
            <person name="Tutikane K."/>
            <person name="Fujita N."/>
            <person name="Horinouchi S."/>
            <person name="Hayakawa M."/>
        </authorList>
    </citation>
    <scope>NUCLEOTIDE SEQUENCE [LARGE SCALE GENOMIC DNA]</scope>
    <source>
        <strain evidence="3">ATCC 14538 / DSM 43046 / CBS 188.64 / JCM 3121 / NBRC 102363 / NCIMB 12654 / NRRL B-3342 / UNCC 431</strain>
    </source>
</reference>
<accession>I0H2E2</accession>
<proteinExistence type="predicted"/>
<organism evidence="2 3">
    <name type="scientific">Actinoplanes missouriensis (strain ATCC 14538 / DSM 43046 / CBS 188.64 / JCM 3121 / NBRC 102363 / NCIMB 12654 / NRRL B-3342 / UNCC 431)</name>
    <dbReference type="NCBI Taxonomy" id="512565"/>
    <lineage>
        <taxon>Bacteria</taxon>
        <taxon>Bacillati</taxon>
        <taxon>Actinomycetota</taxon>
        <taxon>Actinomycetes</taxon>
        <taxon>Micromonosporales</taxon>
        <taxon>Micromonosporaceae</taxon>
        <taxon>Actinoplanes</taxon>
    </lineage>
</organism>
<dbReference type="OrthoDB" id="3698073at2"/>
<dbReference type="EMBL" id="AP012319">
    <property type="protein sequence ID" value="BAL87179.1"/>
    <property type="molecule type" value="Genomic_DNA"/>
</dbReference>
<dbReference type="AlphaFoldDB" id="I0H2E2"/>
<sequence length="101" mass="11010">MTGDQAGPARFAYPHSRNDCDACRERDADGELRDNPARASRLCRTCIGNHIAWALVSYDKPVTIYPLTNDQRGYGPNLDSGPGVRDQDRPDAGSMPTEGTS</sequence>
<feature type="region of interest" description="Disordered" evidence="1">
    <location>
        <begin position="68"/>
        <end position="101"/>
    </location>
</feature>
<keyword evidence="3" id="KW-1185">Reference proteome</keyword>
<name>I0H2E2_ACTM4</name>
<gene>
    <name evidence="2" type="ordered locus">AMIS_19590</name>
</gene>
<evidence type="ECO:0000256" key="1">
    <source>
        <dbReference type="SAM" id="MobiDB-lite"/>
    </source>
</evidence>
<dbReference type="STRING" id="512565.AMIS_19590"/>
<evidence type="ECO:0000313" key="2">
    <source>
        <dbReference type="EMBL" id="BAL87179.1"/>
    </source>
</evidence>
<evidence type="ECO:0000313" key="3">
    <source>
        <dbReference type="Proteomes" id="UP000007882"/>
    </source>
</evidence>
<dbReference type="Proteomes" id="UP000007882">
    <property type="component" value="Chromosome"/>
</dbReference>
<dbReference type="HOGENOM" id="CLU_2285390_0_0_11"/>
<dbReference type="RefSeq" id="WP_014442074.1">
    <property type="nucleotide sequence ID" value="NC_017093.1"/>
</dbReference>
<protein>
    <submittedName>
        <fullName evidence="2">Uncharacterized protein</fullName>
    </submittedName>
</protein>
<feature type="region of interest" description="Disordered" evidence="1">
    <location>
        <begin position="1"/>
        <end position="20"/>
    </location>
</feature>